<dbReference type="EMBL" id="NIDE01000019">
    <property type="protein sequence ID" value="OWK34903.1"/>
    <property type="molecule type" value="Genomic_DNA"/>
</dbReference>
<proteinExistence type="predicted"/>
<accession>A0A225D1U7</accession>
<keyword evidence="2" id="KW-1185">Reference proteome</keyword>
<comment type="caution">
    <text evidence="1">The sequence shown here is derived from an EMBL/GenBank/DDBJ whole genome shotgun (WGS) entry which is preliminary data.</text>
</comment>
<sequence length="180" mass="20009">MTTHQTYTYRQESDGTDETFDIHGLDGELMASVHFWDEAEFAEATARLIVHRLNLHEKLTDALSYLLEQTVDQDQKYGITLSEGEEDAGAKARAVIAEATGSRTVQPDPEGMNDKRAAWAGIAVTAFQKATRTDDEDVLSDLLGDLRHWADRNNYDFEAASLRALDHYEVETAGEAEGAD</sequence>
<organism evidence="1 2">
    <name type="scientific">Fimbriiglobus ruber</name>
    <dbReference type="NCBI Taxonomy" id="1908690"/>
    <lineage>
        <taxon>Bacteria</taxon>
        <taxon>Pseudomonadati</taxon>
        <taxon>Planctomycetota</taxon>
        <taxon>Planctomycetia</taxon>
        <taxon>Gemmatales</taxon>
        <taxon>Gemmataceae</taxon>
        <taxon>Fimbriiglobus</taxon>
    </lineage>
</organism>
<gene>
    <name evidence="1" type="ORF">FRUB_09745</name>
</gene>
<dbReference type="OrthoDB" id="292766at2"/>
<protein>
    <submittedName>
        <fullName evidence="1">Uncharacterized protein</fullName>
    </submittedName>
</protein>
<reference evidence="2" key="1">
    <citation type="submission" date="2017-06" db="EMBL/GenBank/DDBJ databases">
        <title>Genome analysis of Fimbriiglobus ruber SP5, the first member of the order Planctomycetales with confirmed chitinolytic capability.</title>
        <authorList>
            <person name="Ravin N.V."/>
            <person name="Rakitin A.L."/>
            <person name="Ivanova A.A."/>
            <person name="Beletsky A.V."/>
            <person name="Kulichevskaya I.S."/>
            <person name="Mardanov A.V."/>
            <person name="Dedysh S.N."/>
        </authorList>
    </citation>
    <scope>NUCLEOTIDE SEQUENCE [LARGE SCALE GENOMIC DNA]</scope>
    <source>
        <strain evidence="2">SP5</strain>
    </source>
</reference>
<name>A0A225D1U7_9BACT</name>
<evidence type="ECO:0000313" key="1">
    <source>
        <dbReference type="EMBL" id="OWK34903.1"/>
    </source>
</evidence>
<dbReference type="RefSeq" id="WP_088260125.1">
    <property type="nucleotide sequence ID" value="NZ_NIDE01000019.1"/>
</dbReference>
<evidence type="ECO:0000313" key="2">
    <source>
        <dbReference type="Proteomes" id="UP000214646"/>
    </source>
</evidence>
<dbReference type="Proteomes" id="UP000214646">
    <property type="component" value="Unassembled WGS sequence"/>
</dbReference>
<dbReference type="AlphaFoldDB" id="A0A225D1U7"/>